<feature type="chain" id="PRO_5046786083" evidence="13">
    <location>
        <begin position="26"/>
        <end position="876"/>
    </location>
</feature>
<keyword evidence="2 11" id="KW-0813">Transport</keyword>
<keyword evidence="16" id="KW-1185">Reference proteome</keyword>
<evidence type="ECO:0000313" key="15">
    <source>
        <dbReference type="EMBL" id="MDT9598752.1"/>
    </source>
</evidence>
<dbReference type="InterPro" id="IPR000531">
    <property type="entry name" value="Beta-barrel_TonB"/>
</dbReference>
<evidence type="ECO:0000256" key="10">
    <source>
        <dbReference type="ARBA" id="ARBA00023237"/>
    </source>
</evidence>
<dbReference type="Pfam" id="PF00593">
    <property type="entry name" value="TonB_dep_Rec_b-barrel"/>
    <property type="match status" value="1"/>
</dbReference>
<evidence type="ECO:0000256" key="12">
    <source>
        <dbReference type="RuleBase" id="RU003357"/>
    </source>
</evidence>
<dbReference type="Pfam" id="PF07715">
    <property type="entry name" value="Plug"/>
    <property type="match status" value="1"/>
</dbReference>
<evidence type="ECO:0000256" key="11">
    <source>
        <dbReference type="PROSITE-ProRule" id="PRU01360"/>
    </source>
</evidence>
<name>A0ABU3Q613_9SPHN</name>
<evidence type="ECO:0000256" key="1">
    <source>
        <dbReference type="ARBA" id="ARBA00004571"/>
    </source>
</evidence>
<keyword evidence="13" id="KW-0732">Signal</keyword>
<evidence type="ECO:0000256" key="7">
    <source>
        <dbReference type="ARBA" id="ARBA00023065"/>
    </source>
</evidence>
<dbReference type="InterPro" id="IPR036942">
    <property type="entry name" value="Beta-barrel_TonB_sf"/>
</dbReference>
<dbReference type="PROSITE" id="PS52016">
    <property type="entry name" value="TONB_DEPENDENT_REC_3"/>
    <property type="match status" value="1"/>
</dbReference>
<evidence type="ECO:0000313" key="16">
    <source>
        <dbReference type="Proteomes" id="UP001259572"/>
    </source>
</evidence>
<dbReference type="InterPro" id="IPR012910">
    <property type="entry name" value="Plug_dom"/>
</dbReference>
<keyword evidence="7" id="KW-0406">Ion transport</keyword>
<evidence type="ECO:0000256" key="13">
    <source>
        <dbReference type="SAM" id="SignalP"/>
    </source>
</evidence>
<evidence type="ECO:0000256" key="2">
    <source>
        <dbReference type="ARBA" id="ARBA00022448"/>
    </source>
</evidence>
<dbReference type="InterPro" id="IPR039426">
    <property type="entry name" value="TonB-dep_rcpt-like"/>
</dbReference>
<comment type="similarity">
    <text evidence="11 12">Belongs to the TonB-dependent receptor family.</text>
</comment>
<keyword evidence="15" id="KW-0675">Receptor</keyword>
<keyword evidence="10 11" id="KW-0998">Cell outer membrane</keyword>
<keyword evidence="5 11" id="KW-0812">Transmembrane</keyword>
<accession>A0ABU3Q613</accession>
<keyword evidence="4" id="KW-0410">Iron transport</keyword>
<proteinExistence type="inferred from homology"/>
<evidence type="ECO:0000256" key="9">
    <source>
        <dbReference type="ARBA" id="ARBA00023136"/>
    </source>
</evidence>
<evidence type="ECO:0000259" key="14">
    <source>
        <dbReference type="SMART" id="SM00965"/>
    </source>
</evidence>
<evidence type="ECO:0000256" key="3">
    <source>
        <dbReference type="ARBA" id="ARBA00022452"/>
    </source>
</evidence>
<dbReference type="InterPro" id="IPR011662">
    <property type="entry name" value="Secretin/TonB_short_N"/>
</dbReference>
<keyword evidence="9 11" id="KW-0472">Membrane</keyword>
<keyword evidence="6" id="KW-0408">Iron</keyword>
<dbReference type="RefSeq" id="WP_315725067.1">
    <property type="nucleotide sequence ID" value="NZ_JAVUPU010000003.1"/>
</dbReference>
<organism evidence="15 16">
    <name type="scientific">Sphingosinicella rhizophila</name>
    <dbReference type="NCBI Taxonomy" id="3050082"/>
    <lineage>
        <taxon>Bacteria</taxon>
        <taxon>Pseudomonadati</taxon>
        <taxon>Pseudomonadota</taxon>
        <taxon>Alphaproteobacteria</taxon>
        <taxon>Sphingomonadales</taxon>
        <taxon>Sphingosinicellaceae</taxon>
        <taxon>Sphingosinicella</taxon>
    </lineage>
</organism>
<comment type="caution">
    <text evidence="15">The sequence shown here is derived from an EMBL/GenBank/DDBJ whole genome shotgun (WGS) entry which is preliminary data.</text>
</comment>
<evidence type="ECO:0000256" key="8">
    <source>
        <dbReference type="ARBA" id="ARBA00023077"/>
    </source>
</evidence>
<keyword evidence="8 12" id="KW-0798">TonB box</keyword>
<keyword evidence="3 11" id="KW-1134">Transmembrane beta strand</keyword>
<dbReference type="PANTHER" id="PTHR32552">
    <property type="entry name" value="FERRICHROME IRON RECEPTOR-RELATED"/>
    <property type="match status" value="1"/>
</dbReference>
<dbReference type="Gene3D" id="2.40.170.20">
    <property type="entry name" value="TonB-dependent receptor, beta-barrel domain"/>
    <property type="match status" value="1"/>
</dbReference>
<dbReference type="Proteomes" id="UP001259572">
    <property type="component" value="Unassembled WGS sequence"/>
</dbReference>
<feature type="domain" description="Secretin/TonB short N-terminal" evidence="14">
    <location>
        <begin position="50"/>
        <end position="101"/>
    </location>
</feature>
<dbReference type="SUPFAM" id="SSF56935">
    <property type="entry name" value="Porins"/>
    <property type="match status" value="1"/>
</dbReference>
<reference evidence="15 16" key="1">
    <citation type="submission" date="2023-05" db="EMBL/GenBank/DDBJ databases">
        <authorList>
            <person name="Guo Y."/>
        </authorList>
    </citation>
    <scope>NUCLEOTIDE SEQUENCE [LARGE SCALE GENOMIC DNA]</scope>
    <source>
        <strain evidence="15 16">GR2756</strain>
    </source>
</reference>
<evidence type="ECO:0000256" key="5">
    <source>
        <dbReference type="ARBA" id="ARBA00022692"/>
    </source>
</evidence>
<dbReference type="Gene3D" id="3.55.50.30">
    <property type="match status" value="1"/>
</dbReference>
<evidence type="ECO:0000256" key="4">
    <source>
        <dbReference type="ARBA" id="ARBA00022496"/>
    </source>
</evidence>
<comment type="subcellular location">
    <subcellularLocation>
        <location evidence="1 11">Cell outer membrane</location>
        <topology evidence="1 11">Multi-pass membrane protein</topology>
    </subcellularLocation>
</comment>
<evidence type="ECO:0000256" key="6">
    <source>
        <dbReference type="ARBA" id="ARBA00023004"/>
    </source>
</evidence>
<protein>
    <submittedName>
        <fullName evidence="15">TonB-dependent receptor</fullName>
    </submittedName>
</protein>
<gene>
    <name evidence="15" type="ORF">RQX22_07315</name>
</gene>
<dbReference type="PANTHER" id="PTHR32552:SF81">
    <property type="entry name" value="TONB-DEPENDENT OUTER MEMBRANE RECEPTOR"/>
    <property type="match status" value="1"/>
</dbReference>
<sequence length="876" mass="93985">MNIRTIAAALSVGTCIAALAVPAHAQTTNYDIPQGSLKAALDAYGRQSGRPVIYRADDVRGVNTRGYRGTASPDQALEGLLAGTGFTARAGDAGSVAIVRAEVGGPSAEDSSADENGAGGEIVVTARKREETLSDVPAAITAFSGRDLEDIGADDFDDYALRVPGLGFTSLGAAGPRGIGPQINIRGLPDTGYYIGETPIPPSNLKLVDINRVEVLKGPQGTLYGTSSMGGLVKIVPNVANVRQLEMRGEGTLSSTKHGGLNYDVNAMINAPIIEDRLALRIVGYKLRKDGFIDRVPATDAFGGLDLGAIEEDVNVEKVWGLRASLVARPTDWLDIELNALHENQKSEDVGFYDTFVRDVTGNFGRLLPIKEPVENKISLYNLTLRADAGIFDITSATSLYKLDSYSVEDRTLLGNFYVGLLTAQGPSIVSSLVAAGLLPPGSTVVSPVNNSFFSVGSNSTDLDTKRWIQEIRLSSKAGGRLNWTIGGFFQDTSTTNLFFGEIPNAAAAATLSVNAPGIGLIPFPLLVNDIVINRLSDSDTRELGLFGEASYDFTDQFTLTLGGRLYKTKFASVLTDLSSSIFVPTVQNFPRASVSDSGFAPKANLSFRPDEDTMLYAQVSKGFRAGSFTNTSAFSPLCSAELAQFGITRGDIVPLKSDTLWSYEGGAKFSRMNRRLFVDAAVFYNDWSDLQQLFLLSCGVGFNVNAGKARSYGAELSIEARPAEGLTLGFAGGYLNTRITEGDPRATLQVGDSFNLSPKWMFAANGEYRFPLDGIGEGLNGYLRADYQYQGRTTFDFQNAPTSQKPSLDVVNARMGLVSDRWEAALFVDNLFNEESILADFTLSAVGTPVPIGTNNRRIRPFTPRTIGINVSVKY</sequence>
<feature type="signal peptide" evidence="13">
    <location>
        <begin position="1"/>
        <end position="25"/>
    </location>
</feature>
<dbReference type="SMART" id="SM00965">
    <property type="entry name" value="STN"/>
    <property type="match status" value="1"/>
</dbReference>
<dbReference type="EMBL" id="JAVUPU010000003">
    <property type="protein sequence ID" value="MDT9598752.1"/>
    <property type="molecule type" value="Genomic_DNA"/>
</dbReference>